<reference evidence="5 6" key="1">
    <citation type="submission" date="2020-08" db="EMBL/GenBank/DDBJ databases">
        <title>Genome sequence of Phycicoccus endophyticus JCM 31784T.</title>
        <authorList>
            <person name="Hyun D.-W."/>
            <person name="Bae J.-W."/>
        </authorList>
    </citation>
    <scope>NUCLEOTIDE SEQUENCE [LARGE SCALE GENOMIC DNA]</scope>
    <source>
        <strain evidence="5 6">JCM 31784</strain>
    </source>
</reference>
<evidence type="ECO:0000256" key="4">
    <source>
        <dbReference type="SAM" id="SignalP"/>
    </source>
</evidence>
<dbReference type="Gene3D" id="3.40.710.10">
    <property type="entry name" value="DD-peptidase/beta-lactamase superfamily"/>
    <property type="match status" value="2"/>
</dbReference>
<feature type="signal peptide" evidence="4">
    <location>
        <begin position="1"/>
        <end position="23"/>
    </location>
</feature>
<keyword evidence="5" id="KW-0121">Carboxypeptidase</keyword>
<feature type="compositionally biased region" description="Low complexity" evidence="3">
    <location>
        <begin position="40"/>
        <end position="49"/>
    </location>
</feature>
<organism evidence="5 6">
    <name type="scientific">Phycicoccus endophyticus</name>
    <dbReference type="NCBI Taxonomy" id="1690220"/>
    <lineage>
        <taxon>Bacteria</taxon>
        <taxon>Bacillati</taxon>
        <taxon>Actinomycetota</taxon>
        <taxon>Actinomycetes</taxon>
        <taxon>Micrococcales</taxon>
        <taxon>Intrasporangiaceae</taxon>
        <taxon>Phycicoccus</taxon>
    </lineage>
</organism>
<comment type="similarity">
    <text evidence="1">Belongs to the peptidase S13 family.</text>
</comment>
<evidence type="ECO:0000313" key="5">
    <source>
        <dbReference type="EMBL" id="QNN48805.1"/>
    </source>
</evidence>
<dbReference type="PANTHER" id="PTHR30023">
    <property type="entry name" value="D-ALANYL-D-ALANINE CARBOXYPEPTIDASE"/>
    <property type="match status" value="1"/>
</dbReference>
<dbReference type="GO" id="GO:0004185">
    <property type="term" value="F:serine-type carboxypeptidase activity"/>
    <property type="evidence" value="ECO:0007669"/>
    <property type="project" value="InterPro"/>
</dbReference>
<evidence type="ECO:0000313" key="6">
    <source>
        <dbReference type="Proteomes" id="UP000515976"/>
    </source>
</evidence>
<dbReference type="KEGG" id="pei:H9L10_10970"/>
<proteinExistence type="inferred from homology"/>
<keyword evidence="4" id="KW-0732">Signal</keyword>
<feature type="region of interest" description="Disordered" evidence="3">
    <location>
        <begin position="40"/>
        <end position="76"/>
    </location>
</feature>
<dbReference type="InterPro" id="IPR012338">
    <property type="entry name" value="Beta-lactam/transpept-like"/>
</dbReference>
<dbReference type="PRINTS" id="PR00922">
    <property type="entry name" value="DADACBPTASE3"/>
</dbReference>
<gene>
    <name evidence="5" type="ORF">H9L10_10970</name>
</gene>
<evidence type="ECO:0000256" key="1">
    <source>
        <dbReference type="ARBA" id="ARBA00006096"/>
    </source>
</evidence>
<dbReference type="InterPro" id="IPR000667">
    <property type="entry name" value="Peptidase_S13"/>
</dbReference>
<dbReference type="RefSeq" id="WP_166102581.1">
    <property type="nucleotide sequence ID" value="NZ_BMMY01000008.1"/>
</dbReference>
<evidence type="ECO:0000256" key="3">
    <source>
        <dbReference type="SAM" id="MobiDB-lite"/>
    </source>
</evidence>
<feature type="chain" id="PRO_5028825256" evidence="4">
    <location>
        <begin position="24"/>
        <end position="491"/>
    </location>
</feature>
<evidence type="ECO:0000256" key="2">
    <source>
        <dbReference type="ARBA" id="ARBA00022801"/>
    </source>
</evidence>
<protein>
    <submittedName>
        <fullName evidence="5">D-alanyl-D-alanine carboxypeptidase</fullName>
    </submittedName>
</protein>
<dbReference type="GO" id="GO:0006508">
    <property type="term" value="P:proteolysis"/>
    <property type="evidence" value="ECO:0007669"/>
    <property type="project" value="InterPro"/>
</dbReference>
<accession>A0A7G9QZN0</accession>
<keyword evidence="5" id="KW-0645">Protease</keyword>
<dbReference type="GO" id="GO:0000270">
    <property type="term" value="P:peptidoglycan metabolic process"/>
    <property type="evidence" value="ECO:0007669"/>
    <property type="project" value="TreeGrafter"/>
</dbReference>
<dbReference type="SUPFAM" id="SSF56601">
    <property type="entry name" value="beta-lactamase/transpeptidase-like"/>
    <property type="match status" value="1"/>
</dbReference>
<dbReference type="PANTHER" id="PTHR30023:SF0">
    <property type="entry name" value="PENICILLIN-SENSITIVE CARBOXYPEPTIDASE A"/>
    <property type="match status" value="1"/>
</dbReference>
<keyword evidence="2" id="KW-0378">Hydrolase</keyword>
<keyword evidence="6" id="KW-1185">Reference proteome</keyword>
<dbReference type="Pfam" id="PF02113">
    <property type="entry name" value="Peptidase_S13"/>
    <property type="match status" value="1"/>
</dbReference>
<dbReference type="AlphaFoldDB" id="A0A7G9QZN0"/>
<name>A0A7G9QZN0_9MICO</name>
<sequence>MRRVMVAGATALALLGVGGYATADVLDLAPGVLTLEPEPGAAAGAASGAEDGGAELPDLLPTPESTGDLLGPGAAEASRPRARAVAAAVAAATSDPEAADIGVVVGDGETGTEIWARGGDTPRVPASTVKLLSALAVADTLDLDDRMATSVVARRGSRDLVLLARGDTLLSPRGGDPDAVIGHAGLGDLAEQVADRLRASGRTSVTLRLDLSWAPGPRYPSTWNAADVGQFYARPVLMTGLGTQLGDEGRTAVPAHPEQEVASAFAARLEERGVRVRLQPESTWSEPAPTRARTLGAVESATYAEVLDHTLDVSDNTLIENLVRQAAATAGEPTAPERANAAFIRDRLEAHAVPTAGLVLTDACGLSPGQRAAPRTLAAVLALAVTDEVAPLRRLVAALPVSGLDGTLADRFTDEATGDVAGVPRAKTGTLRTGSGLAGTTVDADGRLLTFVVLADGYPQDGPGIIRAREALDRIVAALTRCGCGAARSAA</sequence>
<dbReference type="Proteomes" id="UP000515976">
    <property type="component" value="Chromosome"/>
</dbReference>
<dbReference type="EMBL" id="CP060712">
    <property type="protein sequence ID" value="QNN48805.1"/>
    <property type="molecule type" value="Genomic_DNA"/>
</dbReference>